<evidence type="ECO:0000256" key="5">
    <source>
        <dbReference type="ARBA" id="ARBA00022695"/>
    </source>
</evidence>
<dbReference type="InterPro" id="IPR007081">
    <property type="entry name" value="RNA_pol_Rpb1_5"/>
</dbReference>
<evidence type="ECO:0000313" key="15">
    <source>
        <dbReference type="EMBL" id="VEU77968.1"/>
    </source>
</evidence>
<evidence type="ECO:0000256" key="1">
    <source>
        <dbReference type="ARBA" id="ARBA00004026"/>
    </source>
</evidence>
<dbReference type="InterPro" id="IPR006592">
    <property type="entry name" value="RNA_pol_N"/>
</dbReference>
<keyword evidence="16" id="KW-1185">Reference proteome</keyword>
<feature type="compositionally biased region" description="Acidic residues" evidence="13">
    <location>
        <begin position="1527"/>
        <end position="1553"/>
    </location>
</feature>
<dbReference type="GO" id="GO:0008270">
    <property type="term" value="F:zinc ion binding"/>
    <property type="evidence" value="ECO:0007669"/>
    <property type="project" value="UniProtKB-UniRule"/>
</dbReference>
<dbReference type="GO" id="GO:0000287">
    <property type="term" value="F:magnesium ion binding"/>
    <property type="evidence" value="ECO:0007669"/>
    <property type="project" value="UniProtKB-UniRule"/>
</dbReference>
<dbReference type="CDD" id="cd02655">
    <property type="entry name" value="RNAP_beta'_C"/>
    <property type="match status" value="1"/>
</dbReference>
<evidence type="ECO:0000256" key="4">
    <source>
        <dbReference type="ARBA" id="ARBA00022679"/>
    </source>
</evidence>
<dbReference type="GO" id="GO:0000428">
    <property type="term" value="C:DNA-directed RNA polymerase complex"/>
    <property type="evidence" value="ECO:0007669"/>
    <property type="project" value="UniProtKB-KW"/>
</dbReference>
<feature type="domain" description="RNA polymerase N-terminal" evidence="14">
    <location>
        <begin position="313"/>
        <end position="594"/>
    </location>
</feature>
<feature type="binding site" evidence="10">
    <location>
        <position position="71"/>
    </location>
    <ligand>
        <name>Zn(2+)</name>
        <dbReference type="ChEBI" id="CHEBI:29105"/>
        <label>1</label>
    </ligand>
</feature>
<comment type="similarity">
    <text evidence="2 10 11">Belongs to the RNA polymerase beta' chain family.</text>
</comment>
<dbReference type="Gene3D" id="4.10.860.120">
    <property type="entry name" value="RNA polymerase II, clamp domain"/>
    <property type="match status" value="1"/>
</dbReference>
<dbReference type="Gene3D" id="1.10.150.390">
    <property type="match status" value="1"/>
</dbReference>
<sequence>MSKWINNNHTHKLLDAPIKRITLSLANREDVSAWSMGEVTKPETINYKSYKPEREGLFDELIFGPTTDYKCPTCGTKYKKSDENSTCTKTPMCEKFQSKILPKISRRSRMGHISLQNPVVHFWFFKIDHSIISKLLGLKVAGTNRPVAKADLEKLIYYKSHIILEDGGLKSLKKNTIIDISEAAIIYQEALLELRNRFDQSTEEYELINESLEELQEYATSKVGKDYGIDFYEYNEVIHEYSEAKIDTGSRAIEYLLKKVDLQAEAAQVEEEIKRINNQIALNPASTKIQERSKLYKRLAVLNAFINSGQSPLDMLIYDLPVIPADLRPLVQLDGGRHSTSDINELYRRIIIRNNRLRKWEETDAPMLIKQNEYRMIQEAVDSLIDNARKKPNPVSSKDGRPLKSISDALTGKKGRFRQNLLGKRVDYSGRSVIVVGPELKMHQVGIPREMAAELFEPWIIKELIQGDNHINSIKAGKKAIENLDPIIWPYVEKAIQGRPVLLNRAPTLHRLSIQAFEPVLIRGKAIKLHPLTCTPFNADFDGDQMAVHVPISDEAVREARELMLASKNILGPKDGEPIINPGQDIILGLYYLTTEQEGVAGEGRYFGTYDELMTAYENNQVHLHARVVLPLEEINKYFHLWNYNRNNHYVVSTVGKFIFNRLFPESFEFLFGKYVDPISGKEVQHSSADYEQVNRYLLPYGTDFKAYISSLSLNAPLGKKDISKIVRNVYNSYVATINMESLASVINDINEILADPTYDAHDVQNNLLLQRLQGLQDYKHEPLAWSHAIILENIIRKEHKVIFDQIKRQMHLSQSEDELGKTNHTQPLWEVKHYTALLDKVWFQYTNIVASILDQLKETGYHYSTISGTTIAVSDVLTDPNTKTKIQEGDKYIEELKSFFDQGFLTDDERYSLTIEKWTRIKEDIESDLKKLTKQHPHNPLFMMFSSGARGTSSNFVQLAGMRGLMNNNTKILKADAENERVVRSTVEIPVKSSFLDGLTAYEFYSSTHGARKGLTDMALNTAKSGYLTRRLVDVAQGIVVKEDDCGTDYGFVVEDIRDTKTNTIIESLLERIEGRFANKTITDAAGNVLVHAGELITPELANDIVNAGIEQVEIRSVLSCYTRNGVCKKCYGKDLALNRVVNIGEAVGVVAAQSIGEPGTQLTMRTFHSGGVAGVEDITGGFGRLMELIDAYDSPWGKPAVIAAHYGTVTKIEPVYDLQNNPTSELSITLRYIDNNQTTFDDVIYVKRDRKLRVEEGDQVAPGDKIVEGPIILNELLKVADTRAVQNYILKEVQKLYRLQGITISDKYIEIIIRQMLSKILILDPGDSRFFSGSLVDILNYQKESARLIAQGKRPPFGEVKIKGAKQTPLLSDSFLSAASYQETPKILVNASISSQTDRLEGLKENIILGHKIPAGTNANFEDGGKYDIRDPRVYFKDKYDSSLEPAKEELDLSLEEENFDMDDDSFNPLLGQSHGISRSGFESDDEENQGFSDFDPDFDTDQVQDENQAPLSNLEKFTSQFDYAQEDETDDEESEYGGEVTYQDEVDDEY</sequence>
<dbReference type="Pfam" id="PF05000">
    <property type="entry name" value="RNA_pol_Rpb1_4"/>
    <property type="match status" value="1"/>
</dbReference>
<dbReference type="PANTHER" id="PTHR19376">
    <property type="entry name" value="DNA-DIRECTED RNA POLYMERASE"/>
    <property type="match status" value="1"/>
</dbReference>
<dbReference type="InterPro" id="IPR038120">
    <property type="entry name" value="Rpb1_funnel_sf"/>
</dbReference>
<keyword evidence="7 10" id="KW-0460">Magnesium</keyword>
<dbReference type="InterPro" id="IPR042102">
    <property type="entry name" value="RNA_pol_Rpb1_3_sf"/>
</dbReference>
<dbReference type="SUPFAM" id="SSF64484">
    <property type="entry name" value="beta and beta-prime subunits of DNA dependent RNA-polymerase"/>
    <property type="match status" value="1"/>
</dbReference>
<evidence type="ECO:0000256" key="3">
    <source>
        <dbReference type="ARBA" id="ARBA00022478"/>
    </source>
</evidence>
<dbReference type="Pfam" id="PF04998">
    <property type="entry name" value="RNA_pol_Rpb1_5"/>
    <property type="match status" value="1"/>
</dbReference>
<dbReference type="Gene3D" id="1.10.40.90">
    <property type="match status" value="1"/>
</dbReference>
<feature type="binding site" evidence="10">
    <location>
        <position position="1122"/>
    </location>
    <ligand>
        <name>Zn(2+)</name>
        <dbReference type="ChEBI" id="CHEBI:29105"/>
        <label>2</label>
    </ligand>
</feature>
<evidence type="ECO:0000313" key="16">
    <source>
        <dbReference type="Proteomes" id="UP000290876"/>
    </source>
</evidence>
<dbReference type="InterPro" id="IPR044893">
    <property type="entry name" value="RNA_pol_Rpb1_clamp_domain"/>
</dbReference>
<accession>A0A449B9Z1</accession>
<dbReference type="Proteomes" id="UP000290876">
    <property type="component" value="Chromosome"/>
</dbReference>
<evidence type="ECO:0000256" key="6">
    <source>
        <dbReference type="ARBA" id="ARBA00022723"/>
    </source>
</evidence>
<dbReference type="Pfam" id="PF00623">
    <property type="entry name" value="RNA_pol_Rpb1_2"/>
    <property type="match status" value="1"/>
</dbReference>
<keyword evidence="10" id="KW-0862">Zinc</keyword>
<feature type="binding site" evidence="10">
    <location>
        <position position="1047"/>
    </location>
    <ligand>
        <name>Zn(2+)</name>
        <dbReference type="ChEBI" id="CHEBI:29105"/>
        <label>2</label>
    </ligand>
</feature>
<dbReference type="Gene3D" id="2.40.50.100">
    <property type="match status" value="1"/>
</dbReference>
<feature type="compositionally biased region" description="Polar residues" evidence="13">
    <location>
        <begin position="1508"/>
        <end position="1525"/>
    </location>
</feature>
<evidence type="ECO:0000256" key="10">
    <source>
        <dbReference type="HAMAP-Rule" id="MF_01322"/>
    </source>
</evidence>
<feature type="coiled-coil region" evidence="12">
    <location>
        <begin position="252"/>
        <end position="279"/>
    </location>
</feature>
<proteinExistence type="inferred from homology"/>
<dbReference type="Gene3D" id="1.10.1790.20">
    <property type="match status" value="1"/>
</dbReference>
<evidence type="ECO:0000256" key="7">
    <source>
        <dbReference type="ARBA" id="ARBA00022842"/>
    </source>
</evidence>
<dbReference type="InterPro" id="IPR000722">
    <property type="entry name" value="RNA_pol_asu"/>
</dbReference>
<feature type="compositionally biased region" description="Acidic residues" evidence="13">
    <location>
        <begin position="1485"/>
        <end position="1507"/>
    </location>
</feature>
<keyword evidence="4 10" id="KW-0808">Transferase</keyword>
<organism evidence="15 16">
    <name type="scientific">Mycoplasmopsis columbinasalis</name>
    <dbReference type="NCBI Taxonomy" id="114880"/>
    <lineage>
        <taxon>Bacteria</taxon>
        <taxon>Bacillati</taxon>
        <taxon>Mycoplasmatota</taxon>
        <taxon>Mycoplasmoidales</taxon>
        <taxon>Metamycoplasmataceae</taxon>
        <taxon>Mycoplasmopsis</taxon>
    </lineage>
</organism>
<feature type="binding site" evidence="10">
    <location>
        <position position="1129"/>
    </location>
    <ligand>
        <name>Zn(2+)</name>
        <dbReference type="ChEBI" id="CHEBI:29105"/>
        <label>2</label>
    </ligand>
</feature>
<evidence type="ECO:0000259" key="14">
    <source>
        <dbReference type="SMART" id="SM00663"/>
    </source>
</evidence>
<comment type="caution">
    <text evidence="10">Lacks conserved residue(s) required for the propagation of feature annotation.</text>
</comment>
<dbReference type="Gene3D" id="1.10.274.100">
    <property type="entry name" value="RNA polymerase Rpb1, domain 3"/>
    <property type="match status" value="1"/>
</dbReference>
<gene>
    <name evidence="10 15" type="primary">rpoC</name>
    <name evidence="15" type="ORF">NCTC10184_00183</name>
</gene>
<feature type="binding site" evidence="10">
    <location>
        <position position="542"/>
    </location>
    <ligand>
        <name>Mg(2+)</name>
        <dbReference type="ChEBI" id="CHEBI:18420"/>
    </ligand>
</feature>
<feature type="binding site" evidence="10">
    <location>
        <position position="544"/>
    </location>
    <ligand>
        <name>Mg(2+)</name>
        <dbReference type="ChEBI" id="CHEBI:18420"/>
    </ligand>
</feature>
<dbReference type="InterPro" id="IPR012754">
    <property type="entry name" value="DNA-dir_RpoC_beta_prime_bact"/>
</dbReference>
<keyword evidence="5 10" id="KW-0548">Nucleotidyltransferase</keyword>
<dbReference type="InterPro" id="IPR007066">
    <property type="entry name" value="RNA_pol_Rpb1_3"/>
</dbReference>
<dbReference type="KEGG" id="mcob:NCTC10184_00183"/>
<dbReference type="Gene3D" id="2.40.40.20">
    <property type="match status" value="1"/>
</dbReference>
<keyword evidence="6 10" id="KW-0479">Metal-binding</keyword>
<dbReference type="GO" id="GO:0006351">
    <property type="term" value="P:DNA-templated transcription"/>
    <property type="evidence" value="ECO:0007669"/>
    <property type="project" value="UniProtKB-UniRule"/>
</dbReference>
<keyword evidence="12" id="KW-0175">Coiled coil</keyword>
<dbReference type="EMBL" id="LR215043">
    <property type="protein sequence ID" value="VEU77968.1"/>
    <property type="molecule type" value="Genomic_DNA"/>
</dbReference>
<evidence type="ECO:0000256" key="8">
    <source>
        <dbReference type="ARBA" id="ARBA00023163"/>
    </source>
</evidence>
<dbReference type="OrthoDB" id="9815296at2"/>
<evidence type="ECO:0000256" key="2">
    <source>
        <dbReference type="ARBA" id="ARBA00006460"/>
    </source>
</evidence>
<feature type="region of interest" description="Disordered" evidence="13">
    <location>
        <begin position="1463"/>
        <end position="1553"/>
    </location>
</feature>
<dbReference type="SMART" id="SM00663">
    <property type="entry name" value="RPOLA_N"/>
    <property type="match status" value="1"/>
</dbReference>
<keyword evidence="3 10" id="KW-0240">DNA-directed RNA polymerase</keyword>
<name>A0A449B9Z1_9BACT</name>
<comment type="function">
    <text evidence="1 10 11">DNA-dependent RNA polymerase catalyzes the transcription of DNA into RNA using the four ribonucleoside triphosphates as substrates.</text>
</comment>
<dbReference type="GO" id="GO:0003899">
    <property type="term" value="F:DNA-directed RNA polymerase activity"/>
    <property type="evidence" value="ECO:0007669"/>
    <property type="project" value="UniProtKB-UniRule"/>
</dbReference>
<evidence type="ECO:0000256" key="12">
    <source>
        <dbReference type="SAM" id="Coils"/>
    </source>
</evidence>
<dbReference type="Pfam" id="PF04983">
    <property type="entry name" value="RNA_pol_Rpb1_3"/>
    <property type="match status" value="1"/>
</dbReference>
<dbReference type="EC" id="2.7.7.6" evidence="10"/>
<dbReference type="HAMAP" id="MF_01322">
    <property type="entry name" value="RNApol_bact_RpoC"/>
    <property type="match status" value="1"/>
</dbReference>
<evidence type="ECO:0000256" key="9">
    <source>
        <dbReference type="ARBA" id="ARBA00048552"/>
    </source>
</evidence>
<dbReference type="GO" id="GO:0003677">
    <property type="term" value="F:DNA binding"/>
    <property type="evidence" value="ECO:0007669"/>
    <property type="project" value="UniProtKB-UniRule"/>
</dbReference>
<feature type="binding site" evidence="10">
    <location>
        <position position="540"/>
    </location>
    <ligand>
        <name>Mg(2+)</name>
        <dbReference type="ChEBI" id="CHEBI:18420"/>
    </ligand>
</feature>
<keyword evidence="8 10" id="KW-0804">Transcription</keyword>
<evidence type="ECO:0000256" key="11">
    <source>
        <dbReference type="RuleBase" id="RU004279"/>
    </source>
</evidence>
<comment type="subunit">
    <text evidence="10">The RNAP catalytic core consists of 2 alpha, 1 beta, 1 beta' and 1 omega subunit. When a sigma factor is associated with the core the holoenzyme is formed, which can initiate transcription.</text>
</comment>
<dbReference type="Gene3D" id="1.10.132.30">
    <property type="match status" value="1"/>
</dbReference>
<dbReference type="InterPro" id="IPR007080">
    <property type="entry name" value="RNA_pol_Rpb1_1"/>
</dbReference>
<evidence type="ECO:0000256" key="13">
    <source>
        <dbReference type="SAM" id="MobiDB-lite"/>
    </source>
</evidence>
<dbReference type="InterPro" id="IPR045867">
    <property type="entry name" value="DNA-dir_RpoC_beta_prime"/>
</dbReference>
<comment type="catalytic activity">
    <reaction evidence="9 10 11">
        <text>RNA(n) + a ribonucleoside 5'-triphosphate = RNA(n+1) + diphosphate</text>
        <dbReference type="Rhea" id="RHEA:21248"/>
        <dbReference type="Rhea" id="RHEA-COMP:14527"/>
        <dbReference type="Rhea" id="RHEA-COMP:17342"/>
        <dbReference type="ChEBI" id="CHEBI:33019"/>
        <dbReference type="ChEBI" id="CHEBI:61557"/>
        <dbReference type="ChEBI" id="CHEBI:140395"/>
        <dbReference type="EC" id="2.7.7.6"/>
    </reaction>
</comment>
<dbReference type="PANTHER" id="PTHR19376:SF54">
    <property type="entry name" value="DNA-DIRECTED RNA POLYMERASE SUBUNIT BETA"/>
    <property type="match status" value="1"/>
</dbReference>
<dbReference type="InterPro" id="IPR007083">
    <property type="entry name" value="RNA_pol_Rpb1_4"/>
</dbReference>
<comment type="cofactor">
    <cofactor evidence="10">
        <name>Mg(2+)</name>
        <dbReference type="ChEBI" id="CHEBI:18420"/>
    </cofactor>
    <text evidence="10">Binds 1 Mg(2+) ion per subunit.</text>
</comment>
<dbReference type="Pfam" id="PF04997">
    <property type="entry name" value="RNA_pol_Rpb1_1"/>
    <property type="match status" value="1"/>
</dbReference>
<reference evidence="15 16" key="1">
    <citation type="submission" date="2019-01" db="EMBL/GenBank/DDBJ databases">
        <authorList>
            <consortium name="Pathogen Informatics"/>
        </authorList>
    </citation>
    <scope>NUCLEOTIDE SEQUENCE [LARGE SCALE GENOMIC DNA]</scope>
    <source>
        <strain evidence="15 16">NCTC10184</strain>
    </source>
</reference>
<feature type="binding site" evidence="10">
    <location>
        <position position="1132"/>
    </location>
    <ligand>
        <name>Zn(2+)</name>
        <dbReference type="ChEBI" id="CHEBI:29105"/>
        <label>2</label>
    </ligand>
</feature>
<protein>
    <recommendedName>
        <fullName evidence="10">DNA-directed RNA polymerase subunit beta'</fullName>
        <shortName evidence="10">RNAP subunit beta'</shortName>
        <ecNumber evidence="10">2.7.7.6</ecNumber>
    </recommendedName>
    <alternativeName>
        <fullName evidence="10">RNA polymerase subunit beta'</fullName>
    </alternativeName>
    <alternativeName>
        <fullName evidence="10">Transcriptase subunit beta'</fullName>
    </alternativeName>
</protein>